<dbReference type="PROSITE" id="PS50013">
    <property type="entry name" value="CHROMO_2"/>
    <property type="match status" value="1"/>
</dbReference>
<dbReference type="CDD" id="cd00024">
    <property type="entry name" value="CD_CSD"/>
    <property type="match status" value="1"/>
</dbReference>
<name>A0A9W6TLS1_9STRA</name>
<keyword evidence="4" id="KW-1185">Reference proteome</keyword>
<dbReference type="InterPro" id="IPR000953">
    <property type="entry name" value="Chromo/chromo_shadow_dom"/>
</dbReference>
<proteinExistence type="predicted"/>
<feature type="domain" description="Chromo" evidence="1">
    <location>
        <begin position="342"/>
        <end position="399"/>
    </location>
</feature>
<dbReference type="InterPro" id="IPR012337">
    <property type="entry name" value="RNaseH-like_sf"/>
</dbReference>
<dbReference type="InterPro" id="IPR036397">
    <property type="entry name" value="RNaseH_sf"/>
</dbReference>
<dbReference type="PANTHER" id="PTHR37984:SF15">
    <property type="entry name" value="INTEGRASE CATALYTIC DOMAIN-CONTAINING PROTEIN"/>
    <property type="match status" value="1"/>
</dbReference>
<dbReference type="SUPFAM" id="SSF53098">
    <property type="entry name" value="Ribonuclease H-like"/>
    <property type="match status" value="1"/>
</dbReference>
<dbReference type="InterPro" id="IPR056924">
    <property type="entry name" value="SH3_Tf2-1"/>
</dbReference>
<dbReference type="PANTHER" id="PTHR37984">
    <property type="entry name" value="PROTEIN CBG26694"/>
    <property type="match status" value="1"/>
</dbReference>
<evidence type="ECO:0000313" key="3">
    <source>
        <dbReference type="EMBL" id="GMF16024.1"/>
    </source>
</evidence>
<dbReference type="Gene3D" id="3.30.420.10">
    <property type="entry name" value="Ribonuclease H-like superfamily/Ribonuclease H"/>
    <property type="match status" value="1"/>
</dbReference>
<organism evidence="3 4">
    <name type="scientific">Phytophthora fragariaefolia</name>
    <dbReference type="NCBI Taxonomy" id="1490495"/>
    <lineage>
        <taxon>Eukaryota</taxon>
        <taxon>Sar</taxon>
        <taxon>Stramenopiles</taxon>
        <taxon>Oomycota</taxon>
        <taxon>Peronosporomycetes</taxon>
        <taxon>Peronosporales</taxon>
        <taxon>Peronosporaceae</taxon>
        <taxon>Phytophthora</taxon>
    </lineage>
</organism>
<dbReference type="GO" id="GO:0015074">
    <property type="term" value="P:DNA integration"/>
    <property type="evidence" value="ECO:0007669"/>
    <property type="project" value="InterPro"/>
</dbReference>
<evidence type="ECO:0000259" key="1">
    <source>
        <dbReference type="PROSITE" id="PS50013"/>
    </source>
</evidence>
<gene>
    <name evidence="3" type="ORF">Pfra01_000066100</name>
</gene>
<dbReference type="OrthoDB" id="109163at2759"/>
<dbReference type="Proteomes" id="UP001165121">
    <property type="component" value="Unassembled WGS sequence"/>
</dbReference>
<dbReference type="Pfam" id="PF24626">
    <property type="entry name" value="SH3_Tf2-1"/>
    <property type="match status" value="1"/>
</dbReference>
<protein>
    <submittedName>
        <fullName evidence="3">Unnamed protein product</fullName>
    </submittedName>
</protein>
<reference evidence="3" key="1">
    <citation type="submission" date="2023-04" db="EMBL/GenBank/DDBJ databases">
        <title>Phytophthora fragariaefolia NBRC 109709.</title>
        <authorList>
            <person name="Ichikawa N."/>
            <person name="Sato H."/>
            <person name="Tonouchi N."/>
        </authorList>
    </citation>
    <scope>NUCLEOTIDE SEQUENCE</scope>
    <source>
        <strain evidence="3">NBRC 109709</strain>
    </source>
</reference>
<feature type="domain" description="Integrase catalytic" evidence="2">
    <location>
        <begin position="28"/>
        <end position="191"/>
    </location>
</feature>
<dbReference type="InterPro" id="IPR001584">
    <property type="entry name" value="Integrase_cat-core"/>
</dbReference>
<dbReference type="GO" id="GO:0003676">
    <property type="term" value="F:nucleic acid binding"/>
    <property type="evidence" value="ECO:0007669"/>
    <property type="project" value="InterPro"/>
</dbReference>
<sequence>MVRTIKKECEDCRRNKPRLAKTPGLMEPLQIPGERWRSISMDFITNLPDTKRGHKSIWVVVDRLTKQAHFIATTKKVSAQEVATLFIDNICRRHGMPQDIVSGRDTKFISSFWNQVFQSVGTKLKMTVAYRAQGDGQTKRTNRTLEKYLRCFVSPRQDDWEVYLANTEFAINADVNSSIKMSPFEVDICYVPHNPLAAVAESSRRGLSSTQRQDVKFTEHQAAILRQCQDALEEAQALMADIYDRDRQEQEFEVGSQVYMYRSTKNLGTAHTGFPNSRKLGPKCFGPYFVTRPVHKHAYELNLPPDLKLHPEFNTGSLKPYDPPTLLSRPHEIILHDVRIGQIVEAVTNKRKRHGAVQYLNRWVGEAKATWEPLENFYQVTGLIQEFEAKQPKRSSKHRQTGAPK</sequence>
<evidence type="ECO:0000259" key="2">
    <source>
        <dbReference type="PROSITE" id="PS50994"/>
    </source>
</evidence>
<comment type="caution">
    <text evidence="3">The sequence shown here is derived from an EMBL/GenBank/DDBJ whole genome shotgun (WGS) entry which is preliminary data.</text>
</comment>
<evidence type="ECO:0000313" key="4">
    <source>
        <dbReference type="Proteomes" id="UP001165121"/>
    </source>
</evidence>
<dbReference type="Gene3D" id="2.40.50.40">
    <property type="match status" value="1"/>
</dbReference>
<dbReference type="InterPro" id="IPR016197">
    <property type="entry name" value="Chromo-like_dom_sf"/>
</dbReference>
<accession>A0A9W6TLS1</accession>
<dbReference type="PROSITE" id="PS50994">
    <property type="entry name" value="INTEGRASE"/>
    <property type="match status" value="1"/>
</dbReference>
<dbReference type="SMART" id="SM00298">
    <property type="entry name" value="CHROMO"/>
    <property type="match status" value="1"/>
</dbReference>
<dbReference type="AlphaFoldDB" id="A0A9W6TLS1"/>
<dbReference type="InterPro" id="IPR050951">
    <property type="entry name" value="Retrovirus_Pol_polyprotein"/>
</dbReference>
<dbReference type="SUPFAM" id="SSF54160">
    <property type="entry name" value="Chromo domain-like"/>
    <property type="match status" value="1"/>
</dbReference>
<dbReference type="EMBL" id="BSXT01000049">
    <property type="protein sequence ID" value="GMF16024.1"/>
    <property type="molecule type" value="Genomic_DNA"/>
</dbReference>